<dbReference type="AlphaFoldDB" id="A0A6A6QRH2"/>
<evidence type="ECO:0000313" key="2">
    <source>
        <dbReference type="Proteomes" id="UP000799750"/>
    </source>
</evidence>
<accession>A0A6A6QRH2</accession>
<dbReference type="EMBL" id="MU004192">
    <property type="protein sequence ID" value="KAF2493467.1"/>
    <property type="molecule type" value="Genomic_DNA"/>
</dbReference>
<keyword evidence="2" id="KW-1185">Reference proteome</keyword>
<proteinExistence type="predicted"/>
<reference evidence="1" key="1">
    <citation type="journal article" date="2020" name="Stud. Mycol.">
        <title>101 Dothideomycetes genomes: a test case for predicting lifestyles and emergence of pathogens.</title>
        <authorList>
            <person name="Haridas S."/>
            <person name="Albert R."/>
            <person name="Binder M."/>
            <person name="Bloem J."/>
            <person name="Labutti K."/>
            <person name="Salamov A."/>
            <person name="Andreopoulos B."/>
            <person name="Baker S."/>
            <person name="Barry K."/>
            <person name="Bills G."/>
            <person name="Bluhm B."/>
            <person name="Cannon C."/>
            <person name="Castanera R."/>
            <person name="Culley D."/>
            <person name="Daum C."/>
            <person name="Ezra D."/>
            <person name="Gonzalez J."/>
            <person name="Henrissat B."/>
            <person name="Kuo A."/>
            <person name="Liang C."/>
            <person name="Lipzen A."/>
            <person name="Lutzoni F."/>
            <person name="Magnuson J."/>
            <person name="Mondo S."/>
            <person name="Nolan M."/>
            <person name="Ohm R."/>
            <person name="Pangilinan J."/>
            <person name="Park H.-J."/>
            <person name="Ramirez L."/>
            <person name="Alfaro M."/>
            <person name="Sun H."/>
            <person name="Tritt A."/>
            <person name="Yoshinaga Y."/>
            <person name="Zwiers L.-H."/>
            <person name="Turgeon B."/>
            <person name="Goodwin S."/>
            <person name="Spatafora J."/>
            <person name="Crous P."/>
            <person name="Grigoriev I."/>
        </authorList>
    </citation>
    <scope>NUCLEOTIDE SEQUENCE</scope>
    <source>
        <strain evidence="1">CBS 269.34</strain>
    </source>
</reference>
<dbReference type="Proteomes" id="UP000799750">
    <property type="component" value="Unassembled WGS sequence"/>
</dbReference>
<sequence>MAGRHPHRTHSHPLCWKPGLVVGSIVTMLCVPLGLPEPSLFEAAPPAIETPQTKPLRVAYTVTVYRAPANHRLSD</sequence>
<name>A0A6A6QRH2_9PEZI</name>
<organism evidence="1 2">
    <name type="scientific">Lophium mytilinum</name>
    <dbReference type="NCBI Taxonomy" id="390894"/>
    <lineage>
        <taxon>Eukaryota</taxon>
        <taxon>Fungi</taxon>
        <taxon>Dikarya</taxon>
        <taxon>Ascomycota</taxon>
        <taxon>Pezizomycotina</taxon>
        <taxon>Dothideomycetes</taxon>
        <taxon>Pleosporomycetidae</taxon>
        <taxon>Mytilinidiales</taxon>
        <taxon>Mytilinidiaceae</taxon>
        <taxon>Lophium</taxon>
    </lineage>
</organism>
<protein>
    <submittedName>
        <fullName evidence="1">Uncharacterized protein</fullName>
    </submittedName>
</protein>
<gene>
    <name evidence="1" type="ORF">BU16DRAFT_528767</name>
</gene>
<evidence type="ECO:0000313" key="1">
    <source>
        <dbReference type="EMBL" id="KAF2493467.1"/>
    </source>
</evidence>